<reference evidence="13 14" key="1">
    <citation type="journal article" date="2021" name="Sci. Rep.">
        <title>The genome of the diatom Chaetoceros tenuissimus carries an ancient integrated fragment of an extant virus.</title>
        <authorList>
            <person name="Hongo Y."/>
            <person name="Kimura K."/>
            <person name="Takaki Y."/>
            <person name="Yoshida Y."/>
            <person name="Baba S."/>
            <person name="Kobayashi G."/>
            <person name="Nagasaki K."/>
            <person name="Hano T."/>
            <person name="Tomaru Y."/>
        </authorList>
    </citation>
    <scope>NUCLEOTIDE SEQUENCE [LARGE SCALE GENOMIC DNA]</scope>
    <source>
        <strain evidence="13 14">NIES-3715</strain>
    </source>
</reference>
<keyword evidence="6 10" id="KW-1133">Transmembrane helix</keyword>
<comment type="subcellular location">
    <subcellularLocation>
        <location evidence="8">Endomembrane system</location>
        <topology evidence="8">Single-pass type I membrane protein</topology>
    </subcellularLocation>
</comment>
<dbReference type="InterPro" id="IPR033121">
    <property type="entry name" value="PEPTIDASE_A1"/>
</dbReference>
<evidence type="ECO:0000256" key="8">
    <source>
        <dbReference type="ARBA" id="ARBA00046288"/>
    </source>
</evidence>
<dbReference type="Pfam" id="PF14543">
    <property type="entry name" value="TAXi_N"/>
    <property type="match status" value="1"/>
</dbReference>
<dbReference type="EMBL" id="BLLK01000029">
    <property type="protein sequence ID" value="GFH48907.1"/>
    <property type="molecule type" value="Genomic_DNA"/>
</dbReference>
<evidence type="ECO:0000256" key="11">
    <source>
        <dbReference type="SAM" id="SignalP"/>
    </source>
</evidence>
<evidence type="ECO:0000256" key="10">
    <source>
        <dbReference type="SAM" id="Phobius"/>
    </source>
</evidence>
<evidence type="ECO:0000256" key="2">
    <source>
        <dbReference type="ARBA" id="ARBA00022670"/>
    </source>
</evidence>
<feature type="domain" description="Peptidase A1" evidence="12">
    <location>
        <begin position="88"/>
        <end position="489"/>
    </location>
</feature>
<feature type="compositionally biased region" description="Basic and acidic residues" evidence="9">
    <location>
        <begin position="509"/>
        <end position="524"/>
    </location>
</feature>
<dbReference type="PROSITE" id="PS51767">
    <property type="entry name" value="PEPTIDASE_A1"/>
    <property type="match status" value="1"/>
</dbReference>
<evidence type="ECO:0000256" key="5">
    <source>
        <dbReference type="ARBA" id="ARBA00022801"/>
    </source>
</evidence>
<evidence type="ECO:0000256" key="3">
    <source>
        <dbReference type="ARBA" id="ARBA00022692"/>
    </source>
</evidence>
<dbReference type="PROSITE" id="PS51257">
    <property type="entry name" value="PROKAR_LIPOPROTEIN"/>
    <property type="match status" value="1"/>
</dbReference>
<name>A0AAD3CN31_9STRA</name>
<protein>
    <recommendedName>
        <fullName evidence="12">Peptidase A1 domain-containing protein</fullName>
    </recommendedName>
</protein>
<dbReference type="SUPFAM" id="SSF50630">
    <property type="entry name" value="Acid proteases"/>
    <property type="match status" value="1"/>
</dbReference>
<evidence type="ECO:0000259" key="12">
    <source>
        <dbReference type="PROSITE" id="PS51767"/>
    </source>
</evidence>
<sequence length="598" mass="65590">MKFNSSVISTLSAISCLGVVAADVVQKFSTLPLLSHHHMLQRRNLHTMFPTPGVTNKNIPIKRRIEEDLDHEFDTLEVGGLYQGYGTHYVDLWIGYPTPQRQTVIVDTGSGITAFPCSGCTDCGHDYHASEFFIESQSQSFEKMNCDNCVAATCRSRGSGDNEYCYLSVSYQEGSMWSAYEAKDRTYLGGPHDGSLKMKEEGSKLGGQIHGEDPMQAALFEFDMVFGCQTKITGLFKTQLADGIAGMCLKSSALFQQMYDQQVINNPSFSLCFVRGEEAAKDGTTAGALTMGGTDTKLHASPMLFARGFATKGVMHGVAIRAIHIMEAGQYRSTNATTDNTKTVAIQQSSLNSGSVIVDSGTTDTYFTRNLASPFKQLFKEITGFNYNENGMNLSEEQVDKLPTILVQLEGTGNNANHPGSAGAIDPENPNDILLAIPPAHYIEYDSQRKQYVGRFSMTEGRGSVIGANTMRGHDVFFDIKNTGRIGFAESDCDYKELIGVNLPETVEPKTDDYYDEKESKLENDPDQPVTAGFKDGFTCDDMCKNGVIGAGILVAVVALVSIYKGIMKRRRYQPAMSENEHLNDLVLDTEIQLAEIS</sequence>
<dbReference type="GO" id="GO:0004190">
    <property type="term" value="F:aspartic-type endopeptidase activity"/>
    <property type="evidence" value="ECO:0007669"/>
    <property type="project" value="InterPro"/>
</dbReference>
<dbReference type="InterPro" id="IPR001461">
    <property type="entry name" value="Aspartic_peptidase_A1"/>
</dbReference>
<feature type="transmembrane region" description="Helical" evidence="10">
    <location>
        <begin position="548"/>
        <end position="567"/>
    </location>
</feature>
<dbReference type="GO" id="GO:0006508">
    <property type="term" value="P:proteolysis"/>
    <property type="evidence" value="ECO:0007669"/>
    <property type="project" value="UniProtKB-KW"/>
</dbReference>
<dbReference type="AlphaFoldDB" id="A0AAD3CN31"/>
<dbReference type="FunFam" id="2.40.70.10:FF:000225">
    <property type="entry name" value="Predicted protein"/>
    <property type="match status" value="1"/>
</dbReference>
<keyword evidence="7 10" id="KW-0472">Membrane</keyword>
<dbReference type="PANTHER" id="PTHR13683:SF375">
    <property type="entry name" value="PEPTIDASE A1 DOMAIN-CONTAINING PROTEIN"/>
    <property type="match status" value="1"/>
</dbReference>
<keyword evidence="4 11" id="KW-0732">Signal</keyword>
<dbReference type="PANTHER" id="PTHR13683">
    <property type="entry name" value="ASPARTYL PROTEASES"/>
    <property type="match status" value="1"/>
</dbReference>
<evidence type="ECO:0000313" key="14">
    <source>
        <dbReference type="Proteomes" id="UP001054902"/>
    </source>
</evidence>
<dbReference type="InterPro" id="IPR032861">
    <property type="entry name" value="TAXi_N"/>
</dbReference>
<dbReference type="InterPro" id="IPR021109">
    <property type="entry name" value="Peptidase_aspartic_dom_sf"/>
</dbReference>
<feature type="region of interest" description="Disordered" evidence="9">
    <location>
        <begin position="509"/>
        <end position="528"/>
    </location>
</feature>
<accession>A0AAD3CN31</accession>
<gene>
    <name evidence="13" type="ORF">CTEN210_05383</name>
</gene>
<organism evidence="13 14">
    <name type="scientific">Chaetoceros tenuissimus</name>
    <dbReference type="NCBI Taxonomy" id="426638"/>
    <lineage>
        <taxon>Eukaryota</taxon>
        <taxon>Sar</taxon>
        <taxon>Stramenopiles</taxon>
        <taxon>Ochrophyta</taxon>
        <taxon>Bacillariophyta</taxon>
        <taxon>Coscinodiscophyceae</taxon>
        <taxon>Chaetocerotophycidae</taxon>
        <taxon>Chaetocerotales</taxon>
        <taxon>Chaetocerotaceae</taxon>
        <taxon>Chaetoceros</taxon>
    </lineage>
</organism>
<dbReference type="InterPro" id="IPR001969">
    <property type="entry name" value="Aspartic_peptidase_AS"/>
</dbReference>
<keyword evidence="3 10" id="KW-0812">Transmembrane</keyword>
<comment type="caution">
    <text evidence="13">The sequence shown here is derived from an EMBL/GenBank/DDBJ whole genome shotgun (WGS) entry which is preliminary data.</text>
</comment>
<evidence type="ECO:0000256" key="1">
    <source>
        <dbReference type="ARBA" id="ARBA00007447"/>
    </source>
</evidence>
<dbReference type="Gene3D" id="2.40.70.10">
    <property type="entry name" value="Acid Proteases"/>
    <property type="match status" value="2"/>
</dbReference>
<dbReference type="GO" id="GO:0012505">
    <property type="term" value="C:endomembrane system"/>
    <property type="evidence" value="ECO:0007669"/>
    <property type="project" value="UniProtKB-SubCell"/>
</dbReference>
<keyword evidence="2" id="KW-0645">Protease</keyword>
<evidence type="ECO:0000256" key="6">
    <source>
        <dbReference type="ARBA" id="ARBA00022989"/>
    </source>
</evidence>
<evidence type="ECO:0000256" key="9">
    <source>
        <dbReference type="SAM" id="MobiDB-lite"/>
    </source>
</evidence>
<evidence type="ECO:0000313" key="13">
    <source>
        <dbReference type="EMBL" id="GFH48907.1"/>
    </source>
</evidence>
<proteinExistence type="inferred from homology"/>
<evidence type="ECO:0000256" key="4">
    <source>
        <dbReference type="ARBA" id="ARBA00022729"/>
    </source>
</evidence>
<keyword evidence="14" id="KW-1185">Reference proteome</keyword>
<dbReference type="PROSITE" id="PS00141">
    <property type="entry name" value="ASP_PROTEASE"/>
    <property type="match status" value="1"/>
</dbReference>
<comment type="similarity">
    <text evidence="1">Belongs to the peptidase A1 family.</text>
</comment>
<evidence type="ECO:0000256" key="7">
    <source>
        <dbReference type="ARBA" id="ARBA00023136"/>
    </source>
</evidence>
<dbReference type="Proteomes" id="UP001054902">
    <property type="component" value="Unassembled WGS sequence"/>
</dbReference>
<feature type="chain" id="PRO_5041945169" description="Peptidase A1 domain-containing protein" evidence="11">
    <location>
        <begin position="23"/>
        <end position="598"/>
    </location>
</feature>
<keyword evidence="5" id="KW-0378">Hydrolase</keyword>
<feature type="signal peptide" evidence="11">
    <location>
        <begin position="1"/>
        <end position="22"/>
    </location>
</feature>